<feature type="binding site" evidence="14">
    <location>
        <position position="244"/>
    </location>
    <ligand>
        <name>Zn(2+)</name>
        <dbReference type="ChEBI" id="CHEBI:29105"/>
        <note>catalytic</note>
    </ligand>
</feature>
<feature type="binding site" evidence="14">
    <location>
        <begin position="239"/>
        <end position="243"/>
    </location>
    <ligand>
        <name>GTP</name>
        <dbReference type="ChEBI" id="CHEBI:37565"/>
    </ligand>
</feature>
<dbReference type="HAMAP" id="MF_00179">
    <property type="entry name" value="RibA"/>
    <property type="match status" value="1"/>
</dbReference>
<comment type="function">
    <text evidence="2">Catalyzes the conversion of D-ribulose 5-phosphate to formate and 3,4-dihydroxy-2-butanone 4-phosphate.</text>
</comment>
<evidence type="ECO:0000256" key="4">
    <source>
        <dbReference type="ARBA" id="ARBA00004904"/>
    </source>
</evidence>
<keyword evidence="9 14" id="KW-0378">Hydrolase</keyword>
<feature type="binding site" evidence="14">
    <location>
        <begin position="282"/>
        <end position="284"/>
    </location>
    <ligand>
        <name>GTP</name>
        <dbReference type="ChEBI" id="CHEBI:37565"/>
    </ligand>
</feature>
<feature type="domain" description="GTP cyclohydrolase II" evidence="15">
    <location>
        <begin position="194"/>
        <end position="356"/>
    </location>
</feature>
<evidence type="ECO:0000256" key="10">
    <source>
        <dbReference type="ARBA" id="ARBA00022833"/>
    </source>
</evidence>
<dbReference type="Gene3D" id="3.40.50.10990">
    <property type="entry name" value="GTP cyclohydrolase II"/>
    <property type="match status" value="1"/>
</dbReference>
<comment type="similarity">
    <text evidence="14">Belongs to the GTP cyclohydrolase II family.</text>
</comment>
<evidence type="ECO:0000256" key="2">
    <source>
        <dbReference type="ARBA" id="ARBA00002284"/>
    </source>
</evidence>
<sequence length="394" mass="43511">MEELIAPSLLTISDACQELRAGHIVFLFNEEQPQLICACLAAQFALPAQMDVVNALTTGRFYALLSGAKLDALYLTPDSYDPFQSKLSTESQALEAHFSAEIYAEAARSLVDPTTKPEDLPERPVFRYLRAHPGGTLQRPGYTEAVLDLLRIAGLEAAAIVGQVINSDSVQAALISVQSIQRYRQEHLVSLLTEIQLPTALATFRLRHYQELATEEPYLALLLGESSALQDPAHPPLLRVHSSCVTGDLFGSQRCDCQAQMHTALQEIAHEGRGIFLYLPQEGRGIGLAGKLQAYLLQEQGADTIEANQKLGYPVDARNYRCALEILLDLGIKSARLLTNNPEKIQALEQGGITIERVALETRPTSTNLQYLFTKQQRMGHVFSRLDARLSQME</sequence>
<keyword evidence="11 14" id="KW-0342">GTP-binding</keyword>
<organism evidence="16 17">
    <name type="scientific">Tengunoibacter tsumagoiensis</name>
    <dbReference type="NCBI Taxonomy" id="2014871"/>
    <lineage>
        <taxon>Bacteria</taxon>
        <taxon>Bacillati</taxon>
        <taxon>Chloroflexota</taxon>
        <taxon>Ktedonobacteria</taxon>
        <taxon>Ktedonobacterales</taxon>
        <taxon>Dictyobacteraceae</taxon>
        <taxon>Tengunoibacter</taxon>
    </lineage>
</organism>
<protein>
    <recommendedName>
        <fullName evidence="14">GTP cyclohydrolase-2</fullName>
        <ecNumber evidence="14">3.5.4.25</ecNumber>
    </recommendedName>
    <alternativeName>
        <fullName evidence="14">GTP cyclohydrolase II</fullName>
    </alternativeName>
</protein>
<comment type="cofactor">
    <cofactor evidence="14">
        <name>Zn(2+)</name>
        <dbReference type="ChEBI" id="CHEBI:29105"/>
    </cofactor>
    <text evidence="14">Binds 1 zinc ion per subunit.</text>
</comment>
<comment type="catalytic activity">
    <reaction evidence="13 14">
        <text>GTP + 4 H2O = 2,5-diamino-6-hydroxy-4-(5-phosphoribosylamino)-pyrimidine + formate + 2 phosphate + 3 H(+)</text>
        <dbReference type="Rhea" id="RHEA:23704"/>
        <dbReference type="ChEBI" id="CHEBI:15377"/>
        <dbReference type="ChEBI" id="CHEBI:15378"/>
        <dbReference type="ChEBI" id="CHEBI:15740"/>
        <dbReference type="ChEBI" id="CHEBI:37565"/>
        <dbReference type="ChEBI" id="CHEBI:43474"/>
        <dbReference type="ChEBI" id="CHEBI:58614"/>
        <dbReference type="EC" id="3.5.4.25"/>
    </reaction>
</comment>
<keyword evidence="17" id="KW-1185">Reference proteome</keyword>
<evidence type="ECO:0000256" key="11">
    <source>
        <dbReference type="ARBA" id="ARBA00023134"/>
    </source>
</evidence>
<keyword evidence="6 14" id="KW-0686">Riboflavin biosynthesis</keyword>
<evidence type="ECO:0000256" key="14">
    <source>
        <dbReference type="HAMAP-Rule" id="MF_00179"/>
    </source>
</evidence>
<feature type="binding site" evidence="14">
    <location>
        <position position="344"/>
    </location>
    <ligand>
        <name>GTP</name>
        <dbReference type="ChEBI" id="CHEBI:37565"/>
    </ligand>
</feature>
<keyword evidence="8 14" id="KW-0547">Nucleotide-binding</keyword>
<keyword evidence="10 14" id="KW-0862">Zinc</keyword>
<dbReference type="InterPro" id="IPR032677">
    <property type="entry name" value="GTP_cyclohydro_II"/>
</dbReference>
<dbReference type="RefSeq" id="WP_126583559.1">
    <property type="nucleotide sequence ID" value="NZ_BIFR01000002.1"/>
</dbReference>
<dbReference type="PANTHER" id="PTHR21327">
    <property type="entry name" value="GTP CYCLOHYDROLASE II-RELATED"/>
    <property type="match status" value="1"/>
</dbReference>
<evidence type="ECO:0000256" key="9">
    <source>
        <dbReference type="ARBA" id="ARBA00022801"/>
    </source>
</evidence>
<evidence type="ECO:0000313" key="17">
    <source>
        <dbReference type="Proteomes" id="UP000287352"/>
    </source>
</evidence>
<proteinExistence type="inferred from homology"/>
<gene>
    <name evidence="16" type="primary">ribBA</name>
    <name evidence="14" type="synonym">ribA</name>
    <name evidence="16" type="ORF">KTT_60380</name>
</gene>
<evidence type="ECO:0000256" key="5">
    <source>
        <dbReference type="ARBA" id="ARBA00005520"/>
    </source>
</evidence>
<dbReference type="SUPFAM" id="SSF142695">
    <property type="entry name" value="RibA-like"/>
    <property type="match status" value="1"/>
</dbReference>
<comment type="pathway">
    <text evidence="3 14">Cofactor biosynthesis; riboflavin biosynthesis; 5-amino-6-(D-ribitylamino)uracil from GTP: step 1/4.</text>
</comment>
<evidence type="ECO:0000259" key="15">
    <source>
        <dbReference type="Pfam" id="PF00925"/>
    </source>
</evidence>
<dbReference type="InterPro" id="IPR000422">
    <property type="entry name" value="DHBP_synthase_RibB"/>
</dbReference>
<evidence type="ECO:0000256" key="7">
    <source>
        <dbReference type="ARBA" id="ARBA00022723"/>
    </source>
</evidence>
<comment type="pathway">
    <text evidence="4">Cofactor biosynthesis; riboflavin biosynthesis; 2-hydroxy-3-oxobutyl phosphate from D-ribulose 5-phosphate: step 1/1.</text>
</comment>
<dbReference type="Pfam" id="PF00925">
    <property type="entry name" value="GTP_cyclohydro2"/>
    <property type="match status" value="1"/>
</dbReference>
<dbReference type="GO" id="GO:0003935">
    <property type="term" value="F:GTP cyclohydrolase II activity"/>
    <property type="evidence" value="ECO:0007669"/>
    <property type="project" value="UniProtKB-UniRule"/>
</dbReference>
<dbReference type="GO" id="GO:0008270">
    <property type="term" value="F:zinc ion binding"/>
    <property type="evidence" value="ECO:0007669"/>
    <property type="project" value="UniProtKB-UniRule"/>
</dbReference>
<dbReference type="GO" id="GO:0005525">
    <property type="term" value="F:GTP binding"/>
    <property type="evidence" value="ECO:0007669"/>
    <property type="project" value="UniProtKB-KW"/>
</dbReference>
<dbReference type="EC" id="3.5.4.25" evidence="14"/>
<comment type="caution">
    <text evidence="16">The sequence shown here is derived from an EMBL/GenBank/DDBJ whole genome shotgun (WGS) entry which is preliminary data.</text>
</comment>
<dbReference type="GO" id="GO:0008686">
    <property type="term" value="F:3,4-dihydroxy-2-butanone-4-phosphate synthase activity"/>
    <property type="evidence" value="ECO:0007669"/>
    <property type="project" value="UniProtKB-EC"/>
</dbReference>
<dbReference type="InterPro" id="IPR000926">
    <property type="entry name" value="RibA"/>
</dbReference>
<dbReference type="AlphaFoldDB" id="A0A402AAN7"/>
<dbReference type="NCBIfam" id="TIGR00505">
    <property type="entry name" value="ribA"/>
    <property type="match status" value="1"/>
</dbReference>
<comment type="similarity">
    <text evidence="5">In the N-terminal section; belongs to the DHBP synthase family.</text>
</comment>
<feature type="binding site" evidence="14">
    <location>
        <position position="260"/>
    </location>
    <ligand>
        <name>GTP</name>
        <dbReference type="ChEBI" id="CHEBI:37565"/>
    </ligand>
</feature>
<comment type="function">
    <text evidence="12 14">Catalyzes the conversion of GTP to 2,5-diamino-6-ribosylamino-4(3H)-pyrimidinone 5'-phosphate (DARP), formate and pyrophosphate.</text>
</comment>
<feature type="binding site" evidence="14">
    <location>
        <position position="255"/>
    </location>
    <ligand>
        <name>Zn(2+)</name>
        <dbReference type="ChEBI" id="CHEBI:29105"/>
        <note>catalytic</note>
    </ligand>
</feature>
<dbReference type="InterPro" id="IPR017945">
    <property type="entry name" value="DHBP_synth_RibB-like_a/b_dom"/>
</dbReference>
<dbReference type="SUPFAM" id="SSF55821">
    <property type="entry name" value="YrdC/RibB"/>
    <property type="match status" value="1"/>
</dbReference>
<feature type="binding site" evidence="14">
    <location>
        <position position="257"/>
    </location>
    <ligand>
        <name>Zn(2+)</name>
        <dbReference type="ChEBI" id="CHEBI:29105"/>
        <note>catalytic</note>
    </ligand>
</feature>
<evidence type="ECO:0000256" key="12">
    <source>
        <dbReference type="ARBA" id="ARBA00043932"/>
    </source>
</evidence>
<dbReference type="GO" id="GO:0005829">
    <property type="term" value="C:cytosol"/>
    <property type="evidence" value="ECO:0007669"/>
    <property type="project" value="TreeGrafter"/>
</dbReference>
<feature type="binding site" evidence="14">
    <location>
        <position position="339"/>
    </location>
    <ligand>
        <name>GTP</name>
        <dbReference type="ChEBI" id="CHEBI:37565"/>
    </ligand>
</feature>
<dbReference type="Proteomes" id="UP000287352">
    <property type="component" value="Unassembled WGS sequence"/>
</dbReference>
<evidence type="ECO:0000256" key="6">
    <source>
        <dbReference type="ARBA" id="ARBA00022619"/>
    </source>
</evidence>
<evidence type="ECO:0000256" key="1">
    <source>
        <dbReference type="ARBA" id="ARBA00000141"/>
    </source>
</evidence>
<dbReference type="PIRSF" id="PIRSF001259">
    <property type="entry name" value="RibA"/>
    <property type="match status" value="1"/>
</dbReference>
<dbReference type="UniPathway" id="UPA00275">
    <property type="reaction ID" value="UER00399"/>
</dbReference>
<reference evidence="17" key="1">
    <citation type="submission" date="2018-12" db="EMBL/GenBank/DDBJ databases">
        <title>Tengunoibacter tsumagoiensis gen. nov., sp. nov., Dictyobacter kobayashii sp. nov., D. alpinus sp. nov., and D. joshuensis sp. nov. and description of Dictyobacteraceae fam. nov. within the order Ktedonobacterales isolated from Tengu-no-mugimeshi.</title>
        <authorList>
            <person name="Wang C.M."/>
            <person name="Zheng Y."/>
            <person name="Sakai Y."/>
            <person name="Toyoda A."/>
            <person name="Minakuchi Y."/>
            <person name="Abe K."/>
            <person name="Yokota A."/>
            <person name="Yabe S."/>
        </authorList>
    </citation>
    <scope>NUCLEOTIDE SEQUENCE [LARGE SCALE GENOMIC DNA]</scope>
    <source>
        <strain evidence="17">Uno3</strain>
    </source>
</reference>
<dbReference type="Pfam" id="PF00926">
    <property type="entry name" value="DHBP_synthase"/>
    <property type="match status" value="1"/>
</dbReference>
<dbReference type="EMBL" id="BIFR01000002">
    <property type="protein sequence ID" value="GCE16179.1"/>
    <property type="molecule type" value="Genomic_DNA"/>
</dbReference>
<evidence type="ECO:0000256" key="13">
    <source>
        <dbReference type="ARBA" id="ARBA00049295"/>
    </source>
</evidence>
<dbReference type="CDD" id="cd00641">
    <property type="entry name" value="GTP_cyclohydro2"/>
    <property type="match status" value="1"/>
</dbReference>
<evidence type="ECO:0000313" key="16">
    <source>
        <dbReference type="EMBL" id="GCE16179.1"/>
    </source>
</evidence>
<dbReference type="GO" id="GO:0009231">
    <property type="term" value="P:riboflavin biosynthetic process"/>
    <property type="evidence" value="ECO:0007669"/>
    <property type="project" value="UniProtKB-UniRule"/>
</dbReference>
<dbReference type="InterPro" id="IPR036144">
    <property type="entry name" value="RibA-like_sf"/>
</dbReference>
<evidence type="ECO:0000256" key="8">
    <source>
        <dbReference type="ARBA" id="ARBA00022741"/>
    </source>
</evidence>
<feature type="active site" description="Proton acceptor" evidence="14">
    <location>
        <position position="316"/>
    </location>
</feature>
<dbReference type="PANTHER" id="PTHR21327:SF18">
    <property type="entry name" value="3,4-DIHYDROXY-2-BUTANONE 4-PHOSPHATE SYNTHASE"/>
    <property type="match status" value="1"/>
</dbReference>
<evidence type="ECO:0000256" key="3">
    <source>
        <dbReference type="ARBA" id="ARBA00004853"/>
    </source>
</evidence>
<feature type="binding site" evidence="14">
    <location>
        <position position="304"/>
    </location>
    <ligand>
        <name>GTP</name>
        <dbReference type="ChEBI" id="CHEBI:37565"/>
    </ligand>
</feature>
<accession>A0A402AAN7</accession>
<feature type="active site" description="Nucleophile" evidence="14">
    <location>
        <position position="318"/>
    </location>
</feature>
<name>A0A402AAN7_9CHLR</name>
<keyword evidence="7 14" id="KW-0479">Metal-binding</keyword>
<dbReference type="FunFam" id="3.40.50.10990:FF:000001">
    <property type="entry name" value="Riboflavin biosynthesis protein RibBA"/>
    <property type="match status" value="1"/>
</dbReference>
<dbReference type="NCBIfam" id="NF001591">
    <property type="entry name" value="PRK00393.1"/>
    <property type="match status" value="1"/>
</dbReference>
<dbReference type="OrthoDB" id="9793111at2"/>
<comment type="catalytic activity">
    <reaction evidence="1">
        <text>D-ribulose 5-phosphate = (2S)-2-hydroxy-3-oxobutyl phosphate + formate + H(+)</text>
        <dbReference type="Rhea" id="RHEA:18457"/>
        <dbReference type="ChEBI" id="CHEBI:15378"/>
        <dbReference type="ChEBI" id="CHEBI:15740"/>
        <dbReference type="ChEBI" id="CHEBI:58121"/>
        <dbReference type="ChEBI" id="CHEBI:58830"/>
        <dbReference type="EC" id="4.1.99.12"/>
    </reaction>
</comment>